<keyword evidence="8" id="KW-1185">Reference proteome</keyword>
<evidence type="ECO:0000256" key="4">
    <source>
        <dbReference type="ARBA" id="ARBA00023242"/>
    </source>
</evidence>
<feature type="region of interest" description="Disordered" evidence="5">
    <location>
        <begin position="1"/>
        <end position="46"/>
    </location>
</feature>
<feature type="domain" description="NAC" evidence="6">
    <location>
        <begin position="71"/>
        <end position="225"/>
    </location>
</feature>
<dbReference type="Pfam" id="PF02365">
    <property type="entry name" value="NAM"/>
    <property type="match status" value="1"/>
</dbReference>
<dbReference type="Gene3D" id="2.170.150.80">
    <property type="entry name" value="NAC domain"/>
    <property type="match status" value="1"/>
</dbReference>
<evidence type="ECO:0000256" key="2">
    <source>
        <dbReference type="ARBA" id="ARBA00023125"/>
    </source>
</evidence>
<feature type="compositionally biased region" description="Low complexity" evidence="5">
    <location>
        <begin position="20"/>
        <end position="31"/>
    </location>
</feature>
<organism evidence="7 8">
    <name type="scientific">Aristolochia fimbriata</name>
    <name type="common">White veined hardy Dutchman's pipe vine</name>
    <dbReference type="NCBI Taxonomy" id="158543"/>
    <lineage>
        <taxon>Eukaryota</taxon>
        <taxon>Viridiplantae</taxon>
        <taxon>Streptophyta</taxon>
        <taxon>Embryophyta</taxon>
        <taxon>Tracheophyta</taxon>
        <taxon>Spermatophyta</taxon>
        <taxon>Magnoliopsida</taxon>
        <taxon>Magnoliidae</taxon>
        <taxon>Piperales</taxon>
        <taxon>Aristolochiaceae</taxon>
        <taxon>Aristolochia</taxon>
    </lineage>
</organism>
<proteinExistence type="predicted"/>
<reference evidence="7 8" key="1">
    <citation type="submission" date="2021-07" db="EMBL/GenBank/DDBJ databases">
        <title>The Aristolochia fimbriata genome: insights into angiosperm evolution, floral development and chemical biosynthesis.</title>
        <authorList>
            <person name="Jiao Y."/>
        </authorList>
    </citation>
    <scope>NUCLEOTIDE SEQUENCE [LARGE SCALE GENOMIC DNA]</scope>
    <source>
        <strain evidence="7">IBCAS-2021</strain>
        <tissue evidence="7">Leaf</tissue>
    </source>
</reference>
<dbReference type="PROSITE" id="PS51005">
    <property type="entry name" value="NAC"/>
    <property type="match status" value="1"/>
</dbReference>
<feature type="region of interest" description="Disordered" evidence="5">
    <location>
        <begin position="227"/>
        <end position="281"/>
    </location>
</feature>
<evidence type="ECO:0000313" key="7">
    <source>
        <dbReference type="EMBL" id="KAG9455035.1"/>
    </source>
</evidence>
<protein>
    <recommendedName>
        <fullName evidence="6">NAC domain-containing protein</fullName>
    </recommendedName>
</protein>
<evidence type="ECO:0000259" key="6">
    <source>
        <dbReference type="PROSITE" id="PS51005"/>
    </source>
</evidence>
<dbReference type="AlphaFoldDB" id="A0AAV7F3Y6"/>
<feature type="compositionally biased region" description="Low complexity" evidence="5">
    <location>
        <begin position="264"/>
        <end position="274"/>
    </location>
</feature>
<gene>
    <name evidence="7" type="ORF">H6P81_007939</name>
</gene>
<sequence>MASDQSSLFPKIAEPPAETSSSSDYSSSNSESSDREPAEVISEEKTRAIEEEVNEYRNVNGEERWKEIKSLPPGYGFCPKDRHLIRSYLHKKVHNVQLPLNLIYDINLYKHNPYDLARCCRPWSHKTWYFFTPRDRKYPNGQRPSRTAGDGYWKATGADKEIKRKGVVIGKRKALVFYRGKSLHGTKTNWIMHEYRIDGLVQNTSTRTQTNMRLDDWVLCKIYKKKRHRNAQENGGGESPEPVSTSSSKRPATASDQDLRGKATKAPTTTVKPPISTNVAMKSSIPPPSAPQHIMSVVPAAKYLAAGNSSTDQNDHINEAPHQHYTSSAFYPPEYSDSTPVHYNDPIYGSLDGFGSATSAFPTTFGFDNSDSRNNNANVDDFNFFLDDSQSQFGTLDSRINNEGVLMDNYALWGYTDPSPAAVGNNPRMGAPSMGYYNNTYYQASPINSFAPPDAFVINPTPLNQVRKWTFTRHLEPY</sequence>
<dbReference type="Proteomes" id="UP000825729">
    <property type="component" value="Unassembled WGS sequence"/>
</dbReference>
<dbReference type="SUPFAM" id="SSF101941">
    <property type="entry name" value="NAC domain"/>
    <property type="match status" value="1"/>
</dbReference>
<dbReference type="GO" id="GO:0006355">
    <property type="term" value="P:regulation of DNA-templated transcription"/>
    <property type="evidence" value="ECO:0007669"/>
    <property type="project" value="InterPro"/>
</dbReference>
<keyword evidence="2" id="KW-0238">DNA-binding</keyword>
<keyword evidence="1" id="KW-0805">Transcription regulation</keyword>
<feature type="compositionally biased region" description="Basic and acidic residues" evidence="5">
    <location>
        <begin position="32"/>
        <end position="46"/>
    </location>
</feature>
<keyword evidence="4" id="KW-0539">Nucleus</keyword>
<evidence type="ECO:0000256" key="1">
    <source>
        <dbReference type="ARBA" id="ARBA00023015"/>
    </source>
</evidence>
<dbReference type="InterPro" id="IPR036093">
    <property type="entry name" value="NAC_dom_sf"/>
</dbReference>
<evidence type="ECO:0000313" key="8">
    <source>
        <dbReference type="Proteomes" id="UP000825729"/>
    </source>
</evidence>
<evidence type="ECO:0000256" key="5">
    <source>
        <dbReference type="SAM" id="MobiDB-lite"/>
    </source>
</evidence>
<evidence type="ECO:0000256" key="3">
    <source>
        <dbReference type="ARBA" id="ARBA00023163"/>
    </source>
</evidence>
<dbReference type="PANTHER" id="PTHR31719">
    <property type="entry name" value="NAC TRANSCRIPTION FACTOR 56"/>
    <property type="match status" value="1"/>
</dbReference>
<keyword evidence="3" id="KW-0804">Transcription</keyword>
<comment type="caution">
    <text evidence="7">The sequence shown here is derived from an EMBL/GenBank/DDBJ whole genome shotgun (WGS) entry which is preliminary data.</text>
</comment>
<accession>A0AAV7F3Y6</accession>
<dbReference type="PANTHER" id="PTHR31719:SF179">
    <property type="entry name" value="OS08G0148400 PROTEIN"/>
    <property type="match status" value="1"/>
</dbReference>
<feature type="compositionally biased region" description="Polar residues" evidence="5">
    <location>
        <begin position="242"/>
        <end position="256"/>
    </location>
</feature>
<dbReference type="EMBL" id="JAINDJ010000003">
    <property type="protein sequence ID" value="KAG9455035.1"/>
    <property type="molecule type" value="Genomic_DNA"/>
</dbReference>
<dbReference type="InterPro" id="IPR003441">
    <property type="entry name" value="NAC-dom"/>
</dbReference>
<name>A0AAV7F3Y6_ARIFI</name>
<dbReference type="GO" id="GO:0003677">
    <property type="term" value="F:DNA binding"/>
    <property type="evidence" value="ECO:0007669"/>
    <property type="project" value="UniProtKB-KW"/>
</dbReference>